<keyword evidence="2" id="KW-0472">Membrane</keyword>
<feature type="transmembrane region" description="Helical" evidence="2">
    <location>
        <begin position="341"/>
        <end position="361"/>
    </location>
</feature>
<dbReference type="eggNOG" id="ENOG502SMM0">
    <property type="taxonomic scope" value="Eukaryota"/>
</dbReference>
<proteinExistence type="predicted"/>
<feature type="region of interest" description="Disordered" evidence="1">
    <location>
        <begin position="1"/>
        <end position="29"/>
    </location>
</feature>
<feature type="transmembrane region" description="Helical" evidence="2">
    <location>
        <begin position="381"/>
        <end position="402"/>
    </location>
</feature>
<evidence type="ECO:0000313" key="5">
    <source>
        <dbReference type="Proteomes" id="UP000019132"/>
    </source>
</evidence>
<dbReference type="STRING" id="431595.K3WCD1"/>
<feature type="transmembrane region" description="Helical" evidence="2">
    <location>
        <begin position="161"/>
        <end position="181"/>
    </location>
</feature>
<accession>K3WCD1</accession>
<evidence type="ECO:0000259" key="3">
    <source>
        <dbReference type="Pfam" id="PF26605"/>
    </source>
</evidence>
<organism evidence="4 5">
    <name type="scientific">Globisporangium ultimum (strain ATCC 200006 / CBS 805.95 / DAOM BR144)</name>
    <name type="common">Pythium ultimum</name>
    <dbReference type="NCBI Taxonomy" id="431595"/>
    <lineage>
        <taxon>Eukaryota</taxon>
        <taxon>Sar</taxon>
        <taxon>Stramenopiles</taxon>
        <taxon>Oomycota</taxon>
        <taxon>Peronosporomycetes</taxon>
        <taxon>Pythiales</taxon>
        <taxon>Pythiaceae</taxon>
        <taxon>Globisporangium</taxon>
    </lineage>
</organism>
<keyword evidence="2" id="KW-1133">Transmembrane helix</keyword>
<dbReference type="AlphaFoldDB" id="K3WCD1"/>
<dbReference type="VEuPathDB" id="FungiDB:PYU1_G002619"/>
<dbReference type="Proteomes" id="UP000019132">
    <property type="component" value="Unassembled WGS sequence"/>
</dbReference>
<dbReference type="Gene3D" id="3.80.10.10">
    <property type="entry name" value="Ribonuclease Inhibitor"/>
    <property type="match status" value="1"/>
</dbReference>
<dbReference type="InParanoid" id="K3WCD1"/>
<reference evidence="5" key="2">
    <citation type="submission" date="2010-04" db="EMBL/GenBank/DDBJ databases">
        <authorList>
            <person name="Buell R."/>
            <person name="Hamilton J."/>
            <person name="Hostetler J."/>
        </authorList>
    </citation>
    <scope>NUCLEOTIDE SEQUENCE [LARGE SCALE GENOMIC DNA]</scope>
    <source>
        <strain evidence="5">DAOM:BR144</strain>
    </source>
</reference>
<dbReference type="EnsemblProtists" id="PYU1_T002622">
    <property type="protein sequence ID" value="PYU1_T002622"/>
    <property type="gene ID" value="PYU1_G002619"/>
</dbReference>
<reference evidence="4" key="3">
    <citation type="submission" date="2014-11" db="UniProtKB">
        <authorList>
            <consortium name="EnsemblProtists"/>
        </authorList>
    </citation>
    <scope>IDENTIFICATION</scope>
    <source>
        <strain evidence="4">DAOM BR144</strain>
    </source>
</reference>
<dbReference type="HOGENOM" id="CLU_015143_1_0_1"/>
<feature type="transmembrane region" description="Helical" evidence="2">
    <location>
        <begin position="219"/>
        <end position="243"/>
    </location>
</feature>
<dbReference type="OMA" id="HAYYSAM"/>
<evidence type="ECO:0000256" key="2">
    <source>
        <dbReference type="SAM" id="Phobius"/>
    </source>
</evidence>
<dbReference type="InterPro" id="IPR058256">
    <property type="entry name" value="WLGC"/>
</dbReference>
<keyword evidence="5" id="KW-1185">Reference proteome</keyword>
<evidence type="ECO:0000313" key="4">
    <source>
        <dbReference type="EnsemblProtists" id="PYU1_T002622"/>
    </source>
</evidence>
<feature type="transmembrane region" description="Helical" evidence="2">
    <location>
        <begin position="540"/>
        <end position="563"/>
    </location>
</feature>
<name>K3WCD1_GLOUD</name>
<evidence type="ECO:0000256" key="1">
    <source>
        <dbReference type="SAM" id="MobiDB-lite"/>
    </source>
</evidence>
<sequence>MEAAASPKVQPIGATSADFPMEASSSPKVQPVGTLQMDNSMEALSPLKLQPACATSARLSVDTPSPLVEMVKALSVREVQFTTRDDAGDLVTLRYRASKMVEPRATAGLHKRRSQSLCFPNSRLEAPAPAKNFRRHSLGTTRPRPTTVHFVREKGDGFYDVFGALGIPMILAFLLSAGAIFNQAYIQMYPSEYANMLMNTTNYDDGKFWLLNEIDSSTVAIATALLVFFGCLYLVLVVYMIFFRHLAIETKKRVPRDPKQTDVSKCSSARESTASEVEGDITVTEIAKGVLATNLAFMRDAVLEWLPCLKPRLQKPSEIAATTSQRKSAALTKKNIKRARAIYFQFSDIDGTYHAYYSAMYDIPKLAFQTATLFTYLRKGFPTSMVAFYCTMLSFNWLISFYRFQRKTFDKALIVARIFYIFDLFFAVFAPVLILINSYNTFHFGREVYQTKEESLPPGAVDRTARLFADPDQFTIIRLAFGHLTLTSGSTIGIKCGLLYLSIYKWRKIIRFLIQSNHKTRRQLKESHSTKQRKQTRHHLLFGVVLFLMFGAGTLIYTIGALVSCNANCSDQPHCVAISYNWYVGRKGCPCLVYINRRLDPRTYDEWLNPEDATESLAKAAVEGELISIQIINRALSTLPDALHNCKHLQQLILIYTETERFPDWITNLTYLEYLHIEGDFTLRGLKYMPPTMFSRMHKLHYIHTGTIPLLQSYPSLTGLGQLQSLSIVSAHSLVEIPPLDDLKSLNSLNFAELYQVSRLPALSALTDLRRFNVLFRNKVCCNGYMAGNCDRSKAMCRGHVEQCVSEPISAADREIISQTQGEICSDVPFNYEDLAPTLESTDVACGGVLYRQCQVGNSTGICYTAQMQVVTCDTTGYYEKMRRFQIDRNVGDPCDPEKEAWLGCQ</sequence>
<dbReference type="SUPFAM" id="SSF52058">
    <property type="entry name" value="L domain-like"/>
    <property type="match status" value="1"/>
</dbReference>
<dbReference type="Pfam" id="PF26605">
    <property type="entry name" value="WLGC"/>
    <property type="match status" value="1"/>
</dbReference>
<protein>
    <recommendedName>
        <fullName evidence="3">WLGC domain-containing protein</fullName>
    </recommendedName>
</protein>
<feature type="domain" description="WLGC" evidence="3">
    <location>
        <begin position="842"/>
        <end position="906"/>
    </location>
</feature>
<feature type="transmembrane region" description="Helical" evidence="2">
    <location>
        <begin position="414"/>
        <end position="436"/>
    </location>
</feature>
<feature type="transmembrane region" description="Helical" evidence="2">
    <location>
        <begin position="476"/>
        <end position="501"/>
    </location>
</feature>
<reference evidence="5" key="1">
    <citation type="journal article" date="2010" name="Genome Biol.">
        <title>Genome sequence of the necrotrophic plant pathogen Pythium ultimum reveals original pathogenicity mechanisms and effector repertoire.</title>
        <authorList>
            <person name="Levesque C.A."/>
            <person name="Brouwer H."/>
            <person name="Cano L."/>
            <person name="Hamilton J.P."/>
            <person name="Holt C."/>
            <person name="Huitema E."/>
            <person name="Raffaele S."/>
            <person name="Robideau G.P."/>
            <person name="Thines M."/>
            <person name="Win J."/>
            <person name="Zerillo M.M."/>
            <person name="Beakes G.W."/>
            <person name="Boore J.L."/>
            <person name="Busam D."/>
            <person name="Dumas B."/>
            <person name="Ferriera S."/>
            <person name="Fuerstenberg S.I."/>
            <person name="Gachon C.M."/>
            <person name="Gaulin E."/>
            <person name="Govers F."/>
            <person name="Grenville-Briggs L."/>
            <person name="Horner N."/>
            <person name="Hostetler J."/>
            <person name="Jiang R.H."/>
            <person name="Johnson J."/>
            <person name="Krajaejun T."/>
            <person name="Lin H."/>
            <person name="Meijer H.J."/>
            <person name="Moore B."/>
            <person name="Morris P."/>
            <person name="Phuntmart V."/>
            <person name="Puiu D."/>
            <person name="Shetty J."/>
            <person name="Stajich J.E."/>
            <person name="Tripathy S."/>
            <person name="Wawra S."/>
            <person name="van West P."/>
            <person name="Whitty B.R."/>
            <person name="Coutinho P.M."/>
            <person name="Henrissat B."/>
            <person name="Martin F."/>
            <person name="Thomas P.D."/>
            <person name="Tyler B.M."/>
            <person name="De Vries R.P."/>
            <person name="Kamoun S."/>
            <person name="Yandell M."/>
            <person name="Tisserat N."/>
            <person name="Buell C.R."/>
        </authorList>
    </citation>
    <scope>NUCLEOTIDE SEQUENCE</scope>
    <source>
        <strain evidence="5">DAOM:BR144</strain>
    </source>
</reference>
<keyword evidence="2" id="KW-0812">Transmembrane</keyword>
<dbReference type="InterPro" id="IPR032675">
    <property type="entry name" value="LRR_dom_sf"/>
</dbReference>